<organism evidence="5 6">
    <name type="scientific">Bowmanella denitrificans</name>
    <dbReference type="NCBI Taxonomy" id="366582"/>
    <lineage>
        <taxon>Bacteria</taxon>
        <taxon>Pseudomonadati</taxon>
        <taxon>Pseudomonadota</taxon>
        <taxon>Gammaproteobacteria</taxon>
        <taxon>Alteromonadales</taxon>
        <taxon>Alteromonadaceae</taxon>
        <taxon>Bowmanella</taxon>
    </lineage>
</organism>
<keyword evidence="2" id="KW-0719">Serine esterase</keyword>
<dbReference type="GO" id="GO:0016787">
    <property type="term" value="F:hydrolase activity"/>
    <property type="evidence" value="ECO:0007669"/>
    <property type="project" value="UniProtKB-KW"/>
</dbReference>
<keyword evidence="3 5" id="KW-0378">Hydrolase</keyword>
<gene>
    <name evidence="5" type="ORF">GCM10009092_05140</name>
</gene>
<reference evidence="5 6" key="1">
    <citation type="journal article" date="2019" name="Int. J. Syst. Evol. Microbiol.">
        <title>The Global Catalogue of Microorganisms (GCM) 10K type strain sequencing project: providing services to taxonomists for standard genome sequencing and annotation.</title>
        <authorList>
            <consortium name="The Broad Institute Genomics Platform"/>
            <consortium name="The Broad Institute Genome Sequencing Center for Infectious Disease"/>
            <person name="Wu L."/>
            <person name="Ma J."/>
        </authorList>
    </citation>
    <scope>NUCLEOTIDE SEQUENCE [LARGE SCALE GENOMIC DNA]</scope>
    <source>
        <strain evidence="5 6">JCM 13378</strain>
    </source>
</reference>
<evidence type="ECO:0000256" key="1">
    <source>
        <dbReference type="ARBA" id="ARBA00010884"/>
    </source>
</evidence>
<dbReference type="Pfam" id="PF00561">
    <property type="entry name" value="Abhydrolase_1"/>
    <property type="match status" value="1"/>
</dbReference>
<keyword evidence="6" id="KW-1185">Reference proteome</keyword>
<dbReference type="InterPro" id="IPR029058">
    <property type="entry name" value="AB_hydrolase_fold"/>
</dbReference>
<dbReference type="InterPro" id="IPR050960">
    <property type="entry name" value="AB_hydrolase_4_sf"/>
</dbReference>
<dbReference type="InterPro" id="IPR000073">
    <property type="entry name" value="AB_hydrolase_1"/>
</dbReference>
<dbReference type="PIRSF" id="PIRSF005211">
    <property type="entry name" value="Ab_hydro_YheT"/>
    <property type="match status" value="1"/>
</dbReference>
<dbReference type="PROSITE" id="PS01133">
    <property type="entry name" value="UPF0017"/>
    <property type="match status" value="1"/>
</dbReference>
<evidence type="ECO:0000313" key="6">
    <source>
        <dbReference type="Proteomes" id="UP001501757"/>
    </source>
</evidence>
<evidence type="ECO:0000256" key="3">
    <source>
        <dbReference type="ARBA" id="ARBA00022801"/>
    </source>
</evidence>
<evidence type="ECO:0000313" key="5">
    <source>
        <dbReference type="EMBL" id="GAA0343510.1"/>
    </source>
</evidence>
<dbReference type="EMBL" id="BAAAEI010000003">
    <property type="protein sequence ID" value="GAA0343510.1"/>
    <property type="molecule type" value="Genomic_DNA"/>
</dbReference>
<comment type="similarity">
    <text evidence="1">Belongs to the AB hydrolase superfamily. AB hydrolase 4 family.</text>
</comment>
<dbReference type="NCBIfam" id="NF008218">
    <property type="entry name" value="PRK10985.1"/>
    <property type="match status" value="1"/>
</dbReference>
<dbReference type="PANTHER" id="PTHR10794">
    <property type="entry name" value="ABHYDROLASE DOMAIN-CONTAINING PROTEIN"/>
    <property type="match status" value="1"/>
</dbReference>
<dbReference type="InterPro" id="IPR000952">
    <property type="entry name" value="AB_hydrolase_4_CS"/>
</dbReference>
<evidence type="ECO:0000259" key="4">
    <source>
        <dbReference type="Pfam" id="PF00561"/>
    </source>
</evidence>
<dbReference type="InterPro" id="IPR012020">
    <property type="entry name" value="ABHD4"/>
</dbReference>
<dbReference type="PANTHER" id="PTHR10794:SF94">
    <property type="entry name" value="ESTERASE YHET-RELATED"/>
    <property type="match status" value="1"/>
</dbReference>
<protein>
    <submittedName>
        <fullName evidence="5">Hydrolase</fullName>
    </submittedName>
</protein>
<accession>A0ABN0WPJ2</accession>
<sequence>MSSAEYGQIVESGFRPPWWAKNRHVQTIWPRWLQKRRRIALNWEALELPDGDFVELAWTPEQKHQHGLVVCFHGLEGSARSHYANDMLAVLHEQGWRAVMMHFRGCGNQPNRTLRAYHSGDTEDARFLLDTLQQRFPLLPKVGMGFSLGANMLLKLLGERVSQSWFRAAIAISPPFRLADCAHSINQGFSRLYQRYLLGSMCKRLLDKMQRLDFSQLGLDAGKVNSFKSFRDFDQHVTAPLHGFACADDYYQQCSAVSYMDKINTPTLVLHALDDPFMSPQVVPKTNEISPYVRLELSRQGGHVGFMQGTPWRPLIWTHNRVVEFIRPHFQGNK</sequence>
<name>A0ABN0WPJ2_9ALTE</name>
<dbReference type="Gene3D" id="3.40.50.1820">
    <property type="entry name" value="alpha/beta hydrolase"/>
    <property type="match status" value="1"/>
</dbReference>
<evidence type="ECO:0000256" key="2">
    <source>
        <dbReference type="ARBA" id="ARBA00022487"/>
    </source>
</evidence>
<feature type="domain" description="AB hydrolase-1" evidence="4">
    <location>
        <begin position="68"/>
        <end position="309"/>
    </location>
</feature>
<comment type="caution">
    <text evidence="5">The sequence shown here is derived from an EMBL/GenBank/DDBJ whole genome shotgun (WGS) entry which is preliminary data.</text>
</comment>
<dbReference type="SUPFAM" id="SSF53474">
    <property type="entry name" value="alpha/beta-Hydrolases"/>
    <property type="match status" value="1"/>
</dbReference>
<dbReference type="RefSeq" id="WP_343841384.1">
    <property type="nucleotide sequence ID" value="NZ_BAAAEI010000003.1"/>
</dbReference>
<proteinExistence type="inferred from homology"/>
<dbReference type="Proteomes" id="UP001501757">
    <property type="component" value="Unassembled WGS sequence"/>
</dbReference>